<organism evidence="1 2">
    <name type="scientific">Cebus imitator</name>
    <name type="common">Panamanian white-faced capuchin</name>
    <name type="synonym">Cebus capucinus imitator</name>
    <dbReference type="NCBI Taxonomy" id="2715852"/>
    <lineage>
        <taxon>Eukaryota</taxon>
        <taxon>Metazoa</taxon>
        <taxon>Chordata</taxon>
        <taxon>Craniata</taxon>
        <taxon>Vertebrata</taxon>
        <taxon>Euteleostomi</taxon>
        <taxon>Mammalia</taxon>
        <taxon>Eutheria</taxon>
        <taxon>Euarchontoglires</taxon>
        <taxon>Primates</taxon>
        <taxon>Haplorrhini</taxon>
        <taxon>Platyrrhini</taxon>
        <taxon>Cebidae</taxon>
        <taxon>Cebinae</taxon>
        <taxon>Cebus</taxon>
    </lineage>
</organism>
<proteinExistence type="predicted"/>
<evidence type="ECO:0000313" key="1">
    <source>
        <dbReference type="Ensembl" id="ENSCCAP00000008519.1"/>
    </source>
</evidence>
<name>A0A2K5PY00_CEBIM</name>
<dbReference type="AlphaFoldDB" id="A0A2K5PY00"/>
<accession>A0A2K5PY00</accession>
<dbReference type="Ensembl" id="ENSCCAT00000025897.1">
    <property type="protein sequence ID" value="ENSCCAP00000008519.1"/>
    <property type="gene ID" value="ENSCCAG00000021998.1"/>
</dbReference>
<dbReference type="Proteomes" id="UP000233040">
    <property type="component" value="Unassembled WGS sequence"/>
</dbReference>
<dbReference type="GeneTree" id="ENSGT00910000148811"/>
<protein>
    <submittedName>
        <fullName evidence="1">Uncharacterized protein</fullName>
    </submittedName>
</protein>
<reference evidence="1" key="1">
    <citation type="submission" date="2025-08" db="UniProtKB">
        <authorList>
            <consortium name="Ensembl"/>
        </authorList>
    </citation>
    <scope>IDENTIFICATION</scope>
</reference>
<sequence>IRGAGLGPHWKLSKGIMCSFENEGKLRLRLLSNRCRIKHIGQTKDHKVCTWDHWNILSLLLYWLEGTLLEKLGLFSFSD</sequence>
<evidence type="ECO:0000313" key="2">
    <source>
        <dbReference type="Proteomes" id="UP000233040"/>
    </source>
</evidence>
<dbReference type="OMA" id="CRIKHIG"/>
<reference evidence="1" key="2">
    <citation type="submission" date="2025-09" db="UniProtKB">
        <authorList>
            <consortium name="Ensembl"/>
        </authorList>
    </citation>
    <scope>IDENTIFICATION</scope>
</reference>
<keyword evidence="2" id="KW-1185">Reference proteome</keyword>